<evidence type="ECO:0000313" key="2">
    <source>
        <dbReference type="EMBL" id="KLT41058.1"/>
    </source>
</evidence>
<dbReference type="InterPro" id="IPR011059">
    <property type="entry name" value="Metal-dep_hydrolase_composite"/>
</dbReference>
<dbReference type="Gene3D" id="3.20.20.140">
    <property type="entry name" value="Metal-dependent hydrolases"/>
    <property type="match status" value="1"/>
</dbReference>
<sequence length="547" mass="58471">MSKTTHFKNGRIFTSTSDGTLHDSLVIRGDKIVFVGSASDAAAHAQGAEVVDLRGKVVLPGIIDAHSHLMLLGGSLTKVDCLGKSIPEIQAAIKARYDAEPDAQMVLGCQFQYDAIGAPPHKRWLDEVCPDKPCIIDNSSLHSAWLNSAAMAAIGVTRDTPDPLGGEFVRDAAGELTGYWRETAVVEYSWPWVAAQTTAAQRHALLASVFDAYLATGVTGAVDMATTPEDLAALEAYAAAHGRLPLRVACHWLVRPGAAPADEVRVAAAHRARLAPLAPWLSVAGIKIISDGVVDACTAFLREPYPNGAAPGPIWPADELTRVVQLADALGLQVACHAIGDAAVDQALDAFEAAAAANGPRERRHRIEHLEVVGADAIPRLARLGVVASLQPVHADPVKVVNWDAQLGYGCRCDRKFPWKEFEDARADVAFGSDAPTAPYHPLPNMYTATTRLSAINPSLPDPVDERTKNLARLCVSLETAVRYYTAGGAYSMRADKEVGTLEPGKSADFAVLDIDPFDGRLDSLRKAQQGVAQTWVAGERVWAKET</sequence>
<dbReference type="SUPFAM" id="SSF51556">
    <property type="entry name" value="Metallo-dependent hydrolases"/>
    <property type="match status" value="1"/>
</dbReference>
<evidence type="ECO:0000259" key="1">
    <source>
        <dbReference type="Pfam" id="PF07969"/>
    </source>
</evidence>
<dbReference type="SUPFAM" id="SSF51338">
    <property type="entry name" value="Composite domain of metallo-dependent hydrolases"/>
    <property type="match status" value="1"/>
</dbReference>
<dbReference type="Proteomes" id="UP000053611">
    <property type="component" value="Unassembled WGS sequence"/>
</dbReference>
<dbReference type="Gene3D" id="3.10.310.70">
    <property type="match status" value="1"/>
</dbReference>
<dbReference type="EMBL" id="KQ087224">
    <property type="protein sequence ID" value="KLT41058.1"/>
    <property type="molecule type" value="Genomic_DNA"/>
</dbReference>
<dbReference type="Pfam" id="PF07969">
    <property type="entry name" value="Amidohydro_3"/>
    <property type="match status" value="1"/>
</dbReference>
<accession>A0A0J0XJ15</accession>
<dbReference type="CDD" id="cd01300">
    <property type="entry name" value="YtcJ_like"/>
    <property type="match status" value="1"/>
</dbReference>
<proteinExistence type="predicted"/>
<feature type="domain" description="Amidohydrolase 3" evidence="1">
    <location>
        <begin position="49"/>
        <end position="542"/>
    </location>
</feature>
<evidence type="ECO:0000313" key="3">
    <source>
        <dbReference type="Proteomes" id="UP000053611"/>
    </source>
</evidence>
<organism evidence="2 3">
    <name type="scientific">Cutaneotrichosporon oleaginosum</name>
    <dbReference type="NCBI Taxonomy" id="879819"/>
    <lineage>
        <taxon>Eukaryota</taxon>
        <taxon>Fungi</taxon>
        <taxon>Dikarya</taxon>
        <taxon>Basidiomycota</taxon>
        <taxon>Agaricomycotina</taxon>
        <taxon>Tremellomycetes</taxon>
        <taxon>Trichosporonales</taxon>
        <taxon>Trichosporonaceae</taxon>
        <taxon>Cutaneotrichosporon</taxon>
    </lineage>
</organism>
<name>A0A0J0XJ15_9TREE</name>
<dbReference type="STRING" id="879819.A0A0J0XJ15"/>
<dbReference type="AlphaFoldDB" id="A0A0J0XJ15"/>
<dbReference type="RefSeq" id="XP_018277549.1">
    <property type="nucleotide sequence ID" value="XM_018419457.1"/>
</dbReference>
<dbReference type="GeneID" id="28980060"/>
<dbReference type="OrthoDB" id="3501663at2759"/>
<dbReference type="InterPro" id="IPR032466">
    <property type="entry name" value="Metal_Hydrolase"/>
</dbReference>
<dbReference type="GO" id="GO:0016810">
    <property type="term" value="F:hydrolase activity, acting on carbon-nitrogen (but not peptide) bonds"/>
    <property type="evidence" value="ECO:0007669"/>
    <property type="project" value="InterPro"/>
</dbReference>
<keyword evidence="3" id="KW-1185">Reference proteome</keyword>
<protein>
    <submittedName>
        <fullName evidence="2">Amidohydrolase family protein</fullName>
    </submittedName>
</protein>
<keyword evidence="2" id="KW-0378">Hydrolase</keyword>
<dbReference type="InterPro" id="IPR033932">
    <property type="entry name" value="YtcJ-like"/>
</dbReference>
<reference evidence="2 3" key="1">
    <citation type="submission" date="2015-03" db="EMBL/GenBank/DDBJ databases">
        <title>Genomics and transcriptomics of the oil-accumulating basidiomycete yeast T. oleaginosus allow insights into substrate utilization and the diverse evolutionary trajectories of mating systems in fungi.</title>
        <authorList>
            <consortium name="DOE Joint Genome Institute"/>
            <person name="Kourist R."/>
            <person name="Kracht O."/>
            <person name="Bracharz F."/>
            <person name="Lipzen A."/>
            <person name="Nolan M."/>
            <person name="Ohm R."/>
            <person name="Grigoriev I."/>
            <person name="Sun S."/>
            <person name="Heitman J."/>
            <person name="Bruck T."/>
            <person name="Nowrousian M."/>
        </authorList>
    </citation>
    <scope>NUCLEOTIDE SEQUENCE [LARGE SCALE GENOMIC DNA]</scope>
    <source>
        <strain evidence="2 3">IBC0246</strain>
    </source>
</reference>
<dbReference type="InterPro" id="IPR013108">
    <property type="entry name" value="Amidohydro_3"/>
</dbReference>
<dbReference type="PANTHER" id="PTHR22642">
    <property type="entry name" value="IMIDAZOLONEPROPIONASE"/>
    <property type="match status" value="1"/>
</dbReference>
<dbReference type="PANTHER" id="PTHR22642:SF20">
    <property type="entry name" value="AMIDOHYDROLASE 3 DOMAIN-CONTAINING PROTEIN"/>
    <property type="match status" value="1"/>
</dbReference>
<dbReference type="Gene3D" id="2.30.40.10">
    <property type="entry name" value="Urease, subunit C, domain 1"/>
    <property type="match status" value="1"/>
</dbReference>
<gene>
    <name evidence="2" type="ORF">CC85DRAFT_130294</name>
</gene>